<proteinExistence type="predicted"/>
<dbReference type="EMBL" id="QMIG01000001">
    <property type="protein sequence ID" value="RAW18865.1"/>
    <property type="molecule type" value="Genomic_DNA"/>
</dbReference>
<evidence type="ECO:0000313" key="2">
    <source>
        <dbReference type="Proteomes" id="UP000250462"/>
    </source>
</evidence>
<accession>A0A329R2J3</accession>
<dbReference type="Proteomes" id="UP000250462">
    <property type="component" value="Unassembled WGS sequence"/>
</dbReference>
<reference evidence="1 2" key="1">
    <citation type="submission" date="2018-06" db="EMBL/GenBank/DDBJ databases">
        <title>Phytoactinopolyspora halophila sp. nov., a novel halophilic actinomycete isolated from a saline soil in China.</title>
        <authorList>
            <person name="Tang S.-K."/>
        </authorList>
    </citation>
    <scope>NUCLEOTIDE SEQUENCE [LARGE SCALE GENOMIC DNA]</scope>
    <source>
        <strain evidence="1 2">YIM 96934</strain>
    </source>
</reference>
<comment type="caution">
    <text evidence="1">The sequence shown here is derived from an EMBL/GenBank/DDBJ whole genome shotgun (WGS) entry which is preliminary data.</text>
</comment>
<name>A0A329R2J3_9ACTN</name>
<gene>
    <name evidence="1" type="ORF">DPM12_02085</name>
</gene>
<dbReference type="AlphaFoldDB" id="A0A329R2J3"/>
<protein>
    <submittedName>
        <fullName evidence="1">Uncharacterized protein</fullName>
    </submittedName>
</protein>
<organism evidence="1 2">
    <name type="scientific">Phytoactinopolyspora halophila</name>
    <dbReference type="NCBI Taxonomy" id="1981511"/>
    <lineage>
        <taxon>Bacteria</taxon>
        <taxon>Bacillati</taxon>
        <taxon>Actinomycetota</taxon>
        <taxon>Actinomycetes</taxon>
        <taxon>Jiangellales</taxon>
        <taxon>Jiangellaceae</taxon>
        <taxon>Phytoactinopolyspora</taxon>
    </lineage>
</organism>
<sequence length="294" mass="31657">MASPPGEPEPAITERDHLLLSEAVVAEQCGDLRHALRCLQEVSGPAVDPWEGDLIAMIELGDQAEPWHWARFTMGAARRWILGLPIPLVARVQREIAAAAGGVTGACWHESLGWVAGTSAIPTAAASYMLFDELMIEVFLIQCAPILAKRSGDGRTWAETPGRVCELVGVDGIELRLRDRSDGSEYVARHLSELVGRSEGDLVYGHLIDVPGDPGLVFAMRPIVVDELVAQRLVRGPDEDGTFPESVESRCAALGAAVRSGERYCQSFATLADHQCVVGAGEDCEVRRGNVPLS</sequence>
<evidence type="ECO:0000313" key="1">
    <source>
        <dbReference type="EMBL" id="RAW18865.1"/>
    </source>
</evidence>
<keyword evidence="2" id="KW-1185">Reference proteome</keyword>